<dbReference type="PIRSF" id="PIRSF021362">
    <property type="entry name" value="UCP021362_HAD"/>
    <property type="match status" value="1"/>
</dbReference>
<comment type="caution">
    <text evidence="5">The sequence shown here is derived from an EMBL/GenBank/DDBJ whole genome shotgun (WGS) entry which is preliminary data.</text>
</comment>
<evidence type="ECO:0000256" key="1">
    <source>
        <dbReference type="ARBA" id="ARBA00009589"/>
    </source>
</evidence>
<proteinExistence type="inferred from homology"/>
<dbReference type="GO" id="GO:0008253">
    <property type="term" value="F:5'-nucleotidase activity"/>
    <property type="evidence" value="ECO:0007669"/>
    <property type="project" value="InterPro"/>
</dbReference>
<sequence length="191" mass="22750">MNKKRFGLDIDGTVTCPTSFIPYLNESFEKNLSLDDITEYNLTTILGISEQEFWKWMINNEEKIYANCPKSSGVEHILNSWEKKHELYYISARGDHLLDITYKWFKQHQLPYEHIELIGRHNKIETIVKHNIEIFFEDKHDNACEISEECNIPVILFDTPYNRMAVPKNVIRVKDWKEANNWVNEWLEKAL</sequence>
<feature type="active site" description="Proton donor" evidence="4">
    <location>
        <position position="11"/>
    </location>
</feature>
<dbReference type="PANTHER" id="PTHR35134">
    <property type="entry name" value="NUCLEOTIDASE YQFW-RELATED"/>
    <property type="match status" value="1"/>
</dbReference>
<keyword evidence="2 3" id="KW-0378">Hydrolase</keyword>
<dbReference type="GO" id="GO:0009264">
    <property type="term" value="P:deoxyribonucleotide catabolic process"/>
    <property type="evidence" value="ECO:0007669"/>
    <property type="project" value="InterPro"/>
</dbReference>
<protein>
    <recommendedName>
        <fullName evidence="3">Nucleotidase</fullName>
        <ecNumber evidence="3">3.1.3.-</ecNumber>
    </recommendedName>
</protein>
<dbReference type="Gene3D" id="3.40.50.1000">
    <property type="entry name" value="HAD superfamily/HAD-like"/>
    <property type="match status" value="1"/>
</dbReference>
<dbReference type="InterPro" id="IPR009206">
    <property type="entry name" value="Nucleotidase_putative"/>
</dbReference>
<dbReference type="Pfam" id="PF06941">
    <property type="entry name" value="NT5C"/>
    <property type="match status" value="1"/>
</dbReference>
<gene>
    <name evidence="5" type="ORF">DS031_05775</name>
</gene>
<dbReference type="OrthoDB" id="2471595at2"/>
<dbReference type="RefSeq" id="WP_113804986.1">
    <property type="nucleotide sequence ID" value="NZ_QOCW01000004.1"/>
</dbReference>
<dbReference type="PANTHER" id="PTHR35134:SF2">
    <property type="entry name" value="NUCLEOTIDASE YQFW-RELATED"/>
    <property type="match status" value="1"/>
</dbReference>
<dbReference type="InterPro" id="IPR036412">
    <property type="entry name" value="HAD-like_sf"/>
</dbReference>
<evidence type="ECO:0000313" key="5">
    <source>
        <dbReference type="EMBL" id="RBW70534.1"/>
    </source>
</evidence>
<name>A0A366Y2B1_9BACI</name>
<dbReference type="InterPro" id="IPR010708">
    <property type="entry name" value="5'(3')-deoxyribonucleotidase"/>
</dbReference>
<dbReference type="SUPFAM" id="SSF56784">
    <property type="entry name" value="HAD-like"/>
    <property type="match status" value="1"/>
</dbReference>
<evidence type="ECO:0000256" key="4">
    <source>
        <dbReference type="PIRSR" id="PIRSR610708-1"/>
    </source>
</evidence>
<evidence type="ECO:0000256" key="3">
    <source>
        <dbReference type="PIRNR" id="PIRNR021362"/>
    </source>
</evidence>
<accession>A0A366Y2B1</accession>
<feature type="active site" description="Nucleophile" evidence="4">
    <location>
        <position position="9"/>
    </location>
</feature>
<evidence type="ECO:0000256" key="2">
    <source>
        <dbReference type="ARBA" id="ARBA00022801"/>
    </source>
</evidence>
<dbReference type="EC" id="3.1.3.-" evidence="3"/>
<dbReference type="Proteomes" id="UP000253314">
    <property type="component" value="Unassembled WGS sequence"/>
</dbReference>
<dbReference type="AlphaFoldDB" id="A0A366Y2B1"/>
<evidence type="ECO:0000313" key="6">
    <source>
        <dbReference type="Proteomes" id="UP000253314"/>
    </source>
</evidence>
<dbReference type="InterPro" id="IPR052419">
    <property type="entry name" value="5_3-deoxyribonucleotidase-like"/>
</dbReference>
<dbReference type="EMBL" id="QOCW01000004">
    <property type="protein sequence ID" value="RBW70534.1"/>
    <property type="molecule type" value="Genomic_DNA"/>
</dbReference>
<comment type="similarity">
    <text evidence="1 3">Belongs to the 5'(3')-deoxyribonucleotidase family.</text>
</comment>
<reference evidence="5 6" key="1">
    <citation type="submission" date="2018-07" db="EMBL/GenBank/DDBJ databases">
        <title>Lottiidibacillus patelloidae gen. nov., sp. nov., isolated from the intestinal tract of a marine limpet and the reclassification of B. taeanensis BH030017T, B. algicola KMM 3737T and B. hwajinpoensis SW-72T as genus Lottiidibacillus.</title>
        <authorList>
            <person name="Liu R."/>
            <person name="Huang Z."/>
        </authorList>
    </citation>
    <scope>NUCLEOTIDE SEQUENCE [LARGE SCALE GENOMIC DNA]</scope>
    <source>
        <strain evidence="5 6">BH030017</strain>
    </source>
</reference>
<organism evidence="5 6">
    <name type="scientific">Bacillus taeanensis</name>
    <dbReference type="NCBI Taxonomy" id="273032"/>
    <lineage>
        <taxon>Bacteria</taxon>
        <taxon>Bacillati</taxon>
        <taxon>Bacillota</taxon>
        <taxon>Bacilli</taxon>
        <taxon>Bacillales</taxon>
        <taxon>Bacillaceae</taxon>
        <taxon>Bacillus</taxon>
    </lineage>
</organism>
<keyword evidence="6" id="KW-1185">Reference proteome</keyword>
<dbReference type="InterPro" id="IPR023214">
    <property type="entry name" value="HAD_sf"/>
</dbReference>